<dbReference type="Gene3D" id="1.25.40.420">
    <property type="match status" value="1"/>
</dbReference>
<comment type="similarity">
    <text evidence="2">Belongs to the Tdpoz family.</text>
</comment>
<dbReference type="EMBL" id="CM000882">
    <property type="protein sequence ID" value="KQJ99053.1"/>
    <property type="molecule type" value="Genomic_DNA"/>
</dbReference>
<dbReference type="GO" id="GO:0016567">
    <property type="term" value="P:protein ubiquitination"/>
    <property type="evidence" value="ECO:0007669"/>
    <property type="project" value="InterPro"/>
</dbReference>
<dbReference type="InterPro" id="IPR000210">
    <property type="entry name" value="BTB/POZ_dom"/>
</dbReference>
<dbReference type="eggNOG" id="KOG1987">
    <property type="taxonomic scope" value="Eukaryota"/>
</dbReference>
<reference evidence="6" key="3">
    <citation type="submission" date="2018-08" db="UniProtKB">
        <authorList>
            <consortium name="EnsemblPlants"/>
        </authorList>
    </citation>
    <scope>IDENTIFICATION</scope>
    <source>
        <strain evidence="6">cv. Bd21</strain>
    </source>
</reference>
<reference evidence="5" key="2">
    <citation type="submission" date="2017-06" db="EMBL/GenBank/DDBJ databases">
        <title>WGS assembly of Brachypodium distachyon.</title>
        <authorList>
            <consortium name="The International Brachypodium Initiative"/>
            <person name="Lucas S."/>
            <person name="Harmon-Smith M."/>
            <person name="Lail K."/>
            <person name="Tice H."/>
            <person name="Grimwood J."/>
            <person name="Bruce D."/>
            <person name="Barry K."/>
            <person name="Shu S."/>
            <person name="Lindquist E."/>
            <person name="Wang M."/>
            <person name="Pitluck S."/>
            <person name="Vogel J.P."/>
            <person name="Garvin D.F."/>
            <person name="Mockler T.C."/>
            <person name="Schmutz J."/>
            <person name="Rokhsar D."/>
            <person name="Bevan M.W."/>
        </authorList>
    </citation>
    <scope>NUCLEOTIDE SEQUENCE</scope>
    <source>
        <strain evidence="5">Bd21</strain>
    </source>
</reference>
<dbReference type="GeneID" id="100828405"/>
<name>I1I8R7_BRADI</name>
<sequence length="345" mass="38543">MCDSCFLPFKLHYAEMKKLATGDFVQSDVISAGGHLWSIRCYPRGKGEMDDDDSDSDDEDEVAADYLAIYLRHMTNARGIKVIFEAFVMDKNGEPSTSHARRVVHFFSSKVSKSLGWSRFLKRRNLESRYVVDGWVTIVCGVIVVPDGDHLTVPPSDIGSQLGRLLDCADDGSDVSFIVDRTTFAAHRAVLAARSPVFKVELFGPMAEASMSHIPLEDIAPATFKVFLRFIYTDILPEDDKLEFGDDGDSPVEMYKHLLAVADRYAVDRLKLMCAKKLWDNVSADTVAETLSYAETYSCAELKTKCIAFFAEDKNFREAVLTDGFVALVQKFPGIIAELRKKAKD</sequence>
<evidence type="ECO:0000259" key="4">
    <source>
        <dbReference type="PROSITE" id="PS50144"/>
    </source>
</evidence>
<dbReference type="Gramene" id="KQJ99053">
    <property type="protein sequence ID" value="KQJ99053"/>
    <property type="gene ID" value="BRADI_3g40777v3"/>
</dbReference>
<dbReference type="EnsemblPlants" id="KQJ99054">
    <property type="protein sequence ID" value="KQJ99054"/>
    <property type="gene ID" value="BRADI_3g40777v3"/>
</dbReference>
<comment type="pathway">
    <text evidence="1">Protein modification; protein ubiquitination.</text>
</comment>
<dbReference type="EMBL" id="CM000882">
    <property type="protein sequence ID" value="PNT68459.1"/>
    <property type="molecule type" value="Genomic_DNA"/>
</dbReference>
<dbReference type="RefSeq" id="XP_003572418.1">
    <property type="nucleotide sequence ID" value="XM_003572370.4"/>
</dbReference>
<dbReference type="PANTHER" id="PTHR26379:SF504">
    <property type="entry name" value="OS08G0523800 PROTEIN"/>
    <property type="match status" value="1"/>
</dbReference>
<dbReference type="AlphaFoldDB" id="I1I8R7"/>
<dbReference type="HOGENOM" id="CLU_004253_2_2_1"/>
<accession>I1I8R7</accession>
<dbReference type="SMART" id="SM00225">
    <property type="entry name" value="BTB"/>
    <property type="match status" value="1"/>
</dbReference>
<dbReference type="Gramene" id="KQJ99054">
    <property type="protein sequence ID" value="KQJ99054"/>
    <property type="gene ID" value="BRADI_3g40777v3"/>
</dbReference>
<feature type="domain" description="BTB" evidence="3">
    <location>
        <begin position="173"/>
        <end position="240"/>
    </location>
</feature>
<dbReference type="InterPro" id="IPR008974">
    <property type="entry name" value="TRAF-like"/>
</dbReference>
<dbReference type="EMBL" id="CM000882">
    <property type="protein sequence ID" value="KQJ99054.1"/>
    <property type="molecule type" value="Genomic_DNA"/>
</dbReference>
<evidence type="ECO:0000313" key="5">
    <source>
        <dbReference type="EMBL" id="KQJ99053.1"/>
    </source>
</evidence>
<dbReference type="Gene3D" id="2.60.210.10">
    <property type="entry name" value="Apoptosis, Tumor Necrosis Factor Receptor Associated Protein 2, Chain A"/>
    <property type="match status" value="1"/>
</dbReference>
<dbReference type="KEGG" id="bdi:100828405"/>
<dbReference type="CDD" id="cd00121">
    <property type="entry name" value="MATH"/>
    <property type="match status" value="1"/>
</dbReference>
<dbReference type="EnsemblPlants" id="PNT68459">
    <property type="protein sequence ID" value="PNT68459"/>
    <property type="gene ID" value="BRADI_3g40777v3"/>
</dbReference>
<reference evidence="5 6" key="1">
    <citation type="journal article" date="2010" name="Nature">
        <title>Genome sequencing and analysis of the model grass Brachypodium distachyon.</title>
        <authorList>
            <consortium name="International Brachypodium Initiative"/>
        </authorList>
    </citation>
    <scope>NUCLEOTIDE SEQUENCE [LARGE SCALE GENOMIC DNA]</scope>
    <source>
        <strain evidence="5">Bd21</strain>
        <strain evidence="6">cv. Bd21</strain>
    </source>
</reference>
<evidence type="ECO:0000313" key="7">
    <source>
        <dbReference type="Proteomes" id="UP000008810"/>
    </source>
</evidence>
<dbReference type="Pfam" id="PF00651">
    <property type="entry name" value="BTB"/>
    <property type="match status" value="1"/>
</dbReference>
<dbReference type="Gramene" id="PNT68459">
    <property type="protein sequence ID" value="PNT68459"/>
    <property type="gene ID" value="BRADI_3g40777v3"/>
</dbReference>
<dbReference type="RefSeq" id="XP_014755790.1">
    <property type="nucleotide sequence ID" value="XM_014900304.2"/>
</dbReference>
<dbReference type="OMA" id="CARISWD"/>
<dbReference type="SUPFAM" id="SSF49599">
    <property type="entry name" value="TRAF domain-like"/>
    <property type="match status" value="1"/>
</dbReference>
<evidence type="ECO:0000313" key="6">
    <source>
        <dbReference type="EnsemblPlants" id="PNT68459"/>
    </source>
</evidence>
<dbReference type="InterPro" id="IPR011333">
    <property type="entry name" value="SKP1/BTB/POZ_sf"/>
</dbReference>
<dbReference type="EnsemblPlants" id="KQJ99053">
    <property type="protein sequence ID" value="KQJ99053"/>
    <property type="gene ID" value="BRADI_3g40777v3"/>
</dbReference>
<dbReference type="InterPro" id="IPR045005">
    <property type="entry name" value="BPM1-6"/>
</dbReference>
<dbReference type="PROSITE" id="PS50097">
    <property type="entry name" value="BTB"/>
    <property type="match status" value="1"/>
</dbReference>
<dbReference type="Proteomes" id="UP000008810">
    <property type="component" value="Chromosome 3"/>
</dbReference>
<dbReference type="InterPro" id="IPR056423">
    <property type="entry name" value="BACK_BPM_SPOP"/>
</dbReference>
<feature type="domain" description="MATH" evidence="4">
    <location>
        <begin position="3"/>
        <end position="142"/>
    </location>
</feature>
<proteinExistence type="inferred from homology"/>
<dbReference type="PANTHER" id="PTHR26379">
    <property type="entry name" value="BTB/POZ AND MATH DOMAIN-CONTAINING PROTEIN 1"/>
    <property type="match status" value="1"/>
</dbReference>
<dbReference type="Pfam" id="PF22486">
    <property type="entry name" value="MATH_2"/>
    <property type="match status" value="1"/>
</dbReference>
<evidence type="ECO:0000259" key="3">
    <source>
        <dbReference type="PROSITE" id="PS50097"/>
    </source>
</evidence>
<dbReference type="InterPro" id="IPR002083">
    <property type="entry name" value="MATH/TRAF_dom"/>
</dbReference>
<dbReference type="OrthoDB" id="598013at2759"/>
<dbReference type="SUPFAM" id="SSF54695">
    <property type="entry name" value="POZ domain"/>
    <property type="match status" value="1"/>
</dbReference>
<evidence type="ECO:0008006" key="8">
    <source>
        <dbReference type="Google" id="ProtNLM"/>
    </source>
</evidence>
<protein>
    <recommendedName>
        <fullName evidence="8">BTB domain-containing protein</fullName>
    </recommendedName>
</protein>
<keyword evidence="7" id="KW-1185">Reference proteome</keyword>
<dbReference type="PROSITE" id="PS50144">
    <property type="entry name" value="MATH"/>
    <property type="match status" value="1"/>
</dbReference>
<gene>
    <name evidence="6" type="primary">LOC100828405</name>
    <name evidence="5" type="ORF">BRADI_3g40777v3</name>
</gene>
<evidence type="ECO:0000256" key="2">
    <source>
        <dbReference type="ARBA" id="ARBA00010846"/>
    </source>
</evidence>
<evidence type="ECO:0000256" key="1">
    <source>
        <dbReference type="ARBA" id="ARBA00004906"/>
    </source>
</evidence>
<dbReference type="Gene3D" id="3.30.710.10">
    <property type="entry name" value="Potassium Channel Kv1.1, Chain A"/>
    <property type="match status" value="1"/>
</dbReference>
<dbReference type="Pfam" id="PF24570">
    <property type="entry name" value="BACK_BPM_SPOP"/>
    <property type="match status" value="1"/>
</dbReference>
<organism evidence="6">
    <name type="scientific">Brachypodium distachyon</name>
    <name type="common">Purple false brome</name>
    <name type="synonym">Trachynia distachya</name>
    <dbReference type="NCBI Taxonomy" id="15368"/>
    <lineage>
        <taxon>Eukaryota</taxon>
        <taxon>Viridiplantae</taxon>
        <taxon>Streptophyta</taxon>
        <taxon>Embryophyta</taxon>
        <taxon>Tracheophyta</taxon>
        <taxon>Spermatophyta</taxon>
        <taxon>Magnoliopsida</taxon>
        <taxon>Liliopsida</taxon>
        <taxon>Poales</taxon>
        <taxon>Poaceae</taxon>
        <taxon>BOP clade</taxon>
        <taxon>Pooideae</taxon>
        <taxon>Stipodae</taxon>
        <taxon>Brachypodieae</taxon>
        <taxon>Brachypodium</taxon>
    </lineage>
</organism>